<dbReference type="EMBL" id="QGKX02002183">
    <property type="protein sequence ID" value="KAF3488333.1"/>
    <property type="molecule type" value="Genomic_DNA"/>
</dbReference>
<dbReference type="InterPro" id="IPR053192">
    <property type="entry name" value="Vacuole_Formation_Reg"/>
</dbReference>
<evidence type="ECO:0000256" key="3">
    <source>
        <dbReference type="ARBA" id="ARBA00022771"/>
    </source>
</evidence>
<gene>
    <name evidence="6" type="ORF">F2Q69_00057667</name>
</gene>
<evidence type="ECO:0000256" key="2">
    <source>
        <dbReference type="ARBA" id="ARBA00022737"/>
    </source>
</evidence>
<keyword evidence="4" id="KW-0862">Zinc</keyword>
<feature type="domain" description="Zinc finger PHD-type" evidence="5">
    <location>
        <begin position="136"/>
        <end position="195"/>
    </location>
</feature>
<dbReference type="InterPro" id="IPR046349">
    <property type="entry name" value="C1-like_sf"/>
</dbReference>
<evidence type="ECO:0000256" key="4">
    <source>
        <dbReference type="ARBA" id="ARBA00022833"/>
    </source>
</evidence>
<keyword evidence="1" id="KW-0479">Metal-binding</keyword>
<organism evidence="6 7">
    <name type="scientific">Brassica cretica</name>
    <name type="common">Mustard</name>
    <dbReference type="NCBI Taxonomy" id="69181"/>
    <lineage>
        <taxon>Eukaryota</taxon>
        <taxon>Viridiplantae</taxon>
        <taxon>Streptophyta</taxon>
        <taxon>Embryophyta</taxon>
        <taxon>Tracheophyta</taxon>
        <taxon>Spermatophyta</taxon>
        <taxon>Magnoliopsida</taxon>
        <taxon>eudicotyledons</taxon>
        <taxon>Gunneridae</taxon>
        <taxon>Pentapetalae</taxon>
        <taxon>rosids</taxon>
        <taxon>malvids</taxon>
        <taxon>Brassicales</taxon>
        <taxon>Brassicaceae</taxon>
        <taxon>Brassiceae</taxon>
        <taxon>Brassica</taxon>
    </lineage>
</organism>
<dbReference type="PANTHER" id="PTHR32410:SF192">
    <property type="entry name" value="ZINC FINGER PHD-TYPE DOMAIN-CONTAINING PROTEIN"/>
    <property type="match status" value="1"/>
</dbReference>
<dbReference type="InterPro" id="IPR004146">
    <property type="entry name" value="DC1"/>
</dbReference>
<comment type="caution">
    <text evidence="6">The sequence shown here is derived from an EMBL/GenBank/DDBJ whole genome shotgun (WGS) entry which is preliminary data.</text>
</comment>
<proteinExistence type="predicted"/>
<accession>A0A8S9MZF2</accession>
<keyword evidence="3" id="KW-0863">Zinc-finger</keyword>
<dbReference type="SUPFAM" id="SSF57889">
    <property type="entry name" value="Cysteine-rich domain"/>
    <property type="match status" value="4"/>
</dbReference>
<feature type="domain" description="Zinc finger PHD-type" evidence="5">
    <location>
        <begin position="276"/>
        <end position="335"/>
    </location>
</feature>
<dbReference type="PANTHER" id="PTHR32410">
    <property type="entry name" value="CYSTEINE/HISTIDINE-RICH C1 DOMAIN FAMILY PROTEIN"/>
    <property type="match status" value="1"/>
</dbReference>
<evidence type="ECO:0000256" key="1">
    <source>
        <dbReference type="ARBA" id="ARBA00022723"/>
    </source>
</evidence>
<dbReference type="AlphaFoldDB" id="A0A8S9MZF2"/>
<name>A0A8S9MZF2_BRACR</name>
<reference evidence="6" key="1">
    <citation type="submission" date="2019-12" db="EMBL/GenBank/DDBJ databases">
        <title>Genome sequencing and annotation of Brassica cretica.</title>
        <authorList>
            <person name="Studholme D.J."/>
            <person name="Sarris P."/>
        </authorList>
    </citation>
    <scope>NUCLEOTIDE SEQUENCE</scope>
    <source>
        <strain evidence="6">PFS-109/04</strain>
        <tissue evidence="6">Leaf</tissue>
    </source>
</reference>
<dbReference type="SMART" id="SM00249">
    <property type="entry name" value="PHD"/>
    <property type="match status" value="4"/>
</dbReference>
<evidence type="ECO:0000259" key="5">
    <source>
        <dbReference type="SMART" id="SM00249"/>
    </source>
</evidence>
<evidence type="ECO:0000313" key="7">
    <source>
        <dbReference type="Proteomes" id="UP000712600"/>
    </source>
</evidence>
<dbReference type="Pfam" id="PF03107">
    <property type="entry name" value="C1_2"/>
    <property type="match status" value="5"/>
</dbReference>
<keyword evidence="2" id="KW-0677">Repeat</keyword>
<feature type="domain" description="Zinc finger PHD-type" evidence="5">
    <location>
        <begin position="21"/>
        <end position="86"/>
    </location>
</feature>
<sequence length="536" mass="61928">MNRIKLPTHRHPLYPTPWVRSCSGCYRENDCTKDGYRCYECKIFFHKKCAESSLEINHPSHPEHPLHLSIPEKFSEIKNWKCRICGDELGRRFYNCSICKFSVDVACVKNPPPLTILFPKAHDHQISLMPRIISFNCDACGLDGDRSPYSCQQCDFMIHQSCIDLPEIINVNRHEHRLSRRLQLSPGSWICGICHKKVDWSCGAYSCSICPDYAIHSRCALRDDVWDKLELKGIPEEPQEIKPYTVVNGNLIRHFSHEEHYLQLNEENIICGGSIRCEACVLPIYSQAFYSCVQCDFILHKTCANLPRKKRHMYHAKPLTLVVGDMTYFDCSACSNPSSGFRYSITNFNIDVKCSALSESIFHESHGCTLYYIYGNGKHCIACGNWSYSTFNCDDCKFVLDLKCVVLPKTTRHWYDEHILSLCYENPTKGEHWCDICEESIEKNWFYNCDICCVAFHTKCVLGDFSLLMPGRVITYYGKTRFEVIQTHPGFLPRCYICPSRRAVPFVSKVLYPKKNVYICSSMCFLSADYVCKDLY</sequence>
<protein>
    <recommendedName>
        <fullName evidence="5">Zinc finger PHD-type domain-containing protein</fullName>
    </recommendedName>
</protein>
<dbReference type="InterPro" id="IPR001965">
    <property type="entry name" value="Znf_PHD"/>
</dbReference>
<dbReference type="GO" id="GO:0008270">
    <property type="term" value="F:zinc ion binding"/>
    <property type="evidence" value="ECO:0007669"/>
    <property type="project" value="UniProtKB-KW"/>
</dbReference>
<evidence type="ECO:0000313" key="6">
    <source>
        <dbReference type="EMBL" id="KAF3488333.1"/>
    </source>
</evidence>
<feature type="domain" description="Zinc finger PHD-type" evidence="5">
    <location>
        <begin position="433"/>
        <end position="502"/>
    </location>
</feature>
<dbReference type="Proteomes" id="UP000712600">
    <property type="component" value="Unassembled WGS sequence"/>
</dbReference>